<evidence type="ECO:0000313" key="2">
    <source>
        <dbReference type="Proteomes" id="UP001175226"/>
    </source>
</evidence>
<proteinExistence type="predicted"/>
<dbReference type="AlphaFoldDB" id="A0AA39J582"/>
<accession>A0AA39J582</accession>
<sequence length="104" mass="11355">MSTATVVEGKKRERAVTSQLLQLRSRRLRNSANRPTLGIHYDSTLLAALSLQLSKGSKKGDKALFLTGHDLFSGASQAPTNLWITKDEAEGYPPVPSRRSCTLS</sequence>
<reference evidence="1" key="1">
    <citation type="submission" date="2023-06" db="EMBL/GenBank/DDBJ databases">
        <authorList>
            <consortium name="Lawrence Berkeley National Laboratory"/>
            <person name="Ahrendt S."/>
            <person name="Sahu N."/>
            <person name="Indic B."/>
            <person name="Wong-Bajracharya J."/>
            <person name="Merenyi Z."/>
            <person name="Ke H.-M."/>
            <person name="Monk M."/>
            <person name="Kocsube S."/>
            <person name="Drula E."/>
            <person name="Lipzen A."/>
            <person name="Balint B."/>
            <person name="Henrissat B."/>
            <person name="Andreopoulos B."/>
            <person name="Martin F.M."/>
            <person name="Harder C.B."/>
            <person name="Rigling D."/>
            <person name="Ford K.L."/>
            <person name="Foster G.D."/>
            <person name="Pangilinan J."/>
            <person name="Papanicolaou A."/>
            <person name="Barry K."/>
            <person name="LaButti K."/>
            <person name="Viragh M."/>
            <person name="Koriabine M."/>
            <person name="Yan M."/>
            <person name="Riley R."/>
            <person name="Champramary S."/>
            <person name="Plett K.L."/>
            <person name="Tsai I.J."/>
            <person name="Slot J."/>
            <person name="Sipos G."/>
            <person name="Plett J."/>
            <person name="Nagy L.G."/>
            <person name="Grigoriev I.V."/>
        </authorList>
    </citation>
    <scope>NUCLEOTIDE SEQUENCE</scope>
    <source>
        <strain evidence="1">FPL87.14</strain>
    </source>
</reference>
<keyword evidence="2" id="KW-1185">Reference proteome</keyword>
<organism evidence="1 2">
    <name type="scientific">Armillaria borealis</name>
    <dbReference type="NCBI Taxonomy" id="47425"/>
    <lineage>
        <taxon>Eukaryota</taxon>
        <taxon>Fungi</taxon>
        <taxon>Dikarya</taxon>
        <taxon>Basidiomycota</taxon>
        <taxon>Agaricomycotina</taxon>
        <taxon>Agaricomycetes</taxon>
        <taxon>Agaricomycetidae</taxon>
        <taxon>Agaricales</taxon>
        <taxon>Marasmiineae</taxon>
        <taxon>Physalacriaceae</taxon>
        <taxon>Armillaria</taxon>
    </lineage>
</organism>
<comment type="caution">
    <text evidence="1">The sequence shown here is derived from an EMBL/GenBank/DDBJ whole genome shotgun (WGS) entry which is preliminary data.</text>
</comment>
<gene>
    <name evidence="1" type="ORF">EV421DRAFT_1740175</name>
</gene>
<dbReference type="EMBL" id="JAUEPT010000062">
    <property type="protein sequence ID" value="KAK0435522.1"/>
    <property type="molecule type" value="Genomic_DNA"/>
</dbReference>
<name>A0AA39J582_9AGAR</name>
<dbReference type="Proteomes" id="UP001175226">
    <property type="component" value="Unassembled WGS sequence"/>
</dbReference>
<protein>
    <submittedName>
        <fullName evidence="1">Uncharacterized protein</fullName>
    </submittedName>
</protein>
<evidence type="ECO:0000313" key="1">
    <source>
        <dbReference type="EMBL" id="KAK0435522.1"/>
    </source>
</evidence>